<dbReference type="Proteomes" id="UP000053617">
    <property type="component" value="Unassembled WGS sequence"/>
</dbReference>
<keyword evidence="2" id="KW-0472">Membrane</keyword>
<name>A0A0D2H7R9_9EURO</name>
<evidence type="ECO:0000256" key="2">
    <source>
        <dbReference type="SAM" id="Phobius"/>
    </source>
</evidence>
<reference evidence="3 4" key="1">
    <citation type="submission" date="2015-01" db="EMBL/GenBank/DDBJ databases">
        <title>The Genome Sequence of Rhinocladiella mackenzie CBS 650.93.</title>
        <authorList>
            <consortium name="The Broad Institute Genomics Platform"/>
            <person name="Cuomo C."/>
            <person name="de Hoog S."/>
            <person name="Gorbushina A."/>
            <person name="Stielow B."/>
            <person name="Teixiera M."/>
            <person name="Abouelleil A."/>
            <person name="Chapman S.B."/>
            <person name="Priest M."/>
            <person name="Young S.K."/>
            <person name="Wortman J."/>
            <person name="Nusbaum C."/>
            <person name="Birren B."/>
        </authorList>
    </citation>
    <scope>NUCLEOTIDE SEQUENCE [LARGE SCALE GENOMIC DNA]</scope>
    <source>
        <strain evidence="3 4">CBS 650.93</strain>
    </source>
</reference>
<feature type="compositionally biased region" description="Basic residues" evidence="1">
    <location>
        <begin position="152"/>
        <end position="161"/>
    </location>
</feature>
<proteinExistence type="predicted"/>
<keyword evidence="4" id="KW-1185">Reference proteome</keyword>
<dbReference type="EMBL" id="KN847477">
    <property type="protein sequence ID" value="KIX06443.1"/>
    <property type="molecule type" value="Genomic_DNA"/>
</dbReference>
<feature type="region of interest" description="Disordered" evidence="1">
    <location>
        <begin position="1"/>
        <end position="44"/>
    </location>
</feature>
<keyword evidence="2" id="KW-0812">Transmembrane</keyword>
<dbReference type="RefSeq" id="XP_013273579.1">
    <property type="nucleotide sequence ID" value="XM_013418125.1"/>
</dbReference>
<feature type="region of interest" description="Disordered" evidence="1">
    <location>
        <begin position="67"/>
        <end position="172"/>
    </location>
</feature>
<feature type="transmembrane region" description="Helical" evidence="2">
    <location>
        <begin position="211"/>
        <end position="235"/>
    </location>
</feature>
<dbReference type="AlphaFoldDB" id="A0A0D2H7R9"/>
<dbReference type="OrthoDB" id="5417811at2759"/>
<dbReference type="GeneID" id="25292490"/>
<feature type="region of interest" description="Disordered" evidence="1">
    <location>
        <begin position="241"/>
        <end position="281"/>
    </location>
</feature>
<protein>
    <submittedName>
        <fullName evidence="3">Uncharacterized protein</fullName>
    </submittedName>
</protein>
<organism evidence="3 4">
    <name type="scientific">Rhinocladiella mackenziei CBS 650.93</name>
    <dbReference type="NCBI Taxonomy" id="1442369"/>
    <lineage>
        <taxon>Eukaryota</taxon>
        <taxon>Fungi</taxon>
        <taxon>Dikarya</taxon>
        <taxon>Ascomycota</taxon>
        <taxon>Pezizomycotina</taxon>
        <taxon>Eurotiomycetes</taxon>
        <taxon>Chaetothyriomycetidae</taxon>
        <taxon>Chaetothyriales</taxon>
        <taxon>Herpotrichiellaceae</taxon>
        <taxon>Rhinocladiella</taxon>
    </lineage>
</organism>
<feature type="compositionally biased region" description="Low complexity" evidence="1">
    <location>
        <begin position="70"/>
        <end position="80"/>
    </location>
</feature>
<evidence type="ECO:0000313" key="4">
    <source>
        <dbReference type="Proteomes" id="UP000053617"/>
    </source>
</evidence>
<feature type="compositionally biased region" description="Basic residues" evidence="1">
    <location>
        <begin position="241"/>
        <end position="258"/>
    </location>
</feature>
<evidence type="ECO:0000256" key="1">
    <source>
        <dbReference type="SAM" id="MobiDB-lite"/>
    </source>
</evidence>
<feature type="transmembrane region" description="Helical" evidence="2">
    <location>
        <begin position="182"/>
        <end position="205"/>
    </location>
</feature>
<keyword evidence="2" id="KW-1133">Transmembrane helix</keyword>
<feature type="compositionally biased region" description="Low complexity" evidence="1">
    <location>
        <begin position="29"/>
        <end position="41"/>
    </location>
</feature>
<dbReference type="HOGENOM" id="CLU_056752_0_0_1"/>
<gene>
    <name evidence="3" type="ORF">Z518_04419</name>
</gene>
<evidence type="ECO:0000313" key="3">
    <source>
        <dbReference type="EMBL" id="KIX06443.1"/>
    </source>
</evidence>
<sequence length="408" mass="45090">MARTSSRPALSPSVGARRSNTSRASRFWRSNSGSNGSSRSGQLPAKTFVVPLFLSTSRSSALFARGALPTSTRSTRSTRSVIETGAPENRGIQPLSVPQSGPEESSDMYGGSEQGQSTTEEHTMPVPIARNLDDAPSVSTYRATRSIQSGSRSKHSSRRHGMPQGVSRRSFRDPKVNAKAKISLAFGITLLAALIIYLALAVTGVGRNTMFHVLSILLILTLLGVFSHQVIRMLVLMRRPRRSRHRTAHKSRRQRARGQARTSRQECANMDTESFDDRPPEKPIQIHMAGDLEFAPDVEMGRDHPAIRIPPPVYGNFRTSKRINPDLVHWKHVPPSPLTPTYEEAVSQVQQTMGYRPPSYLSESGVTEVVESQTRDVDAALENIHPLERERMRTLAADALEGRNQSQV</sequence>
<dbReference type="VEuPathDB" id="FungiDB:Z518_04419"/>
<accession>A0A0D2H7R9</accession>